<reference evidence="6" key="1">
    <citation type="journal article" date="2015" name="Genome Announc.">
        <title>Genome sequence of the AIDS-associated pathogen Penicillium marneffei (ATCC18224) and its near taxonomic relative Talaromyces stipitatus (ATCC10500).</title>
        <authorList>
            <person name="Nierman W.C."/>
            <person name="Fedorova-Abrams N.D."/>
            <person name="Andrianopoulos A."/>
        </authorList>
    </citation>
    <scope>NUCLEOTIDE SEQUENCE [LARGE SCALE GENOMIC DNA]</scope>
    <source>
        <strain evidence="6">ATCC 18224 / CBS 334.59 / QM 7333</strain>
    </source>
</reference>
<evidence type="ECO:0000256" key="2">
    <source>
        <dbReference type="ARBA" id="ARBA00022679"/>
    </source>
</evidence>
<dbReference type="GO" id="GO:0016407">
    <property type="term" value="F:acetyltransferase activity"/>
    <property type="evidence" value="ECO:0007669"/>
    <property type="project" value="InterPro"/>
</dbReference>
<proteinExistence type="inferred from homology"/>
<comment type="similarity">
    <text evidence="1">Belongs to the transferase hexapeptide repeat family.</text>
</comment>
<evidence type="ECO:0000259" key="4">
    <source>
        <dbReference type="Pfam" id="PF12464"/>
    </source>
</evidence>
<organism evidence="5 6">
    <name type="scientific">Talaromyces marneffei (strain ATCC 18224 / CBS 334.59 / QM 7333)</name>
    <name type="common">Penicillium marneffei</name>
    <dbReference type="NCBI Taxonomy" id="441960"/>
    <lineage>
        <taxon>Eukaryota</taxon>
        <taxon>Fungi</taxon>
        <taxon>Dikarya</taxon>
        <taxon>Ascomycota</taxon>
        <taxon>Pezizomycotina</taxon>
        <taxon>Eurotiomycetes</taxon>
        <taxon>Eurotiomycetidae</taxon>
        <taxon>Eurotiales</taxon>
        <taxon>Trichocomaceae</taxon>
        <taxon>Talaromyces</taxon>
        <taxon>Talaromyces sect. Talaromyces</taxon>
    </lineage>
</organism>
<sequence length="294" mass="32616">MCTKGMIRSLHKLTGWLRRVYTSNSHRESHPRRQNPSSNKKLESRTSSDTETECVQHHTIVKASTMAPHVLEPDSPTRTRTGVPDSEEYDKMIAELPFRVISCPLLQAKKLEARRFCARYNVDDEILRDDTLPLHELFMGLRKERERLLRTVVGTVGQGPVIEPPFNFQYGCNITLGDSFYANVNLRIMDSGLVNIGNRVLIGPNVTIVTELHEKEIMSRRSGKVFAKPVTIEDDCWIGVGTTILPGVTIGRGSVVGAGSIVTRDIPPGSVAWGDPARVVEPVSDASAVFAEIN</sequence>
<name>B6QQP5_TALMQ</name>
<dbReference type="InterPro" id="IPR051159">
    <property type="entry name" value="Hexapeptide_acetyltransf"/>
</dbReference>
<dbReference type="Gene3D" id="2.160.10.10">
    <property type="entry name" value="Hexapeptide repeat proteins"/>
    <property type="match status" value="1"/>
</dbReference>
<evidence type="ECO:0000256" key="3">
    <source>
        <dbReference type="SAM" id="MobiDB-lite"/>
    </source>
</evidence>
<dbReference type="AlphaFoldDB" id="B6QQP5"/>
<dbReference type="PANTHER" id="PTHR23416">
    <property type="entry name" value="SIALIC ACID SYNTHASE-RELATED"/>
    <property type="match status" value="1"/>
</dbReference>
<evidence type="ECO:0000313" key="5">
    <source>
        <dbReference type="EMBL" id="EEA20336.1"/>
    </source>
</evidence>
<gene>
    <name evidence="5" type="ORF">PMAA_041830</name>
</gene>
<dbReference type="InterPro" id="IPR024688">
    <property type="entry name" value="Mac_dom"/>
</dbReference>
<evidence type="ECO:0000256" key="1">
    <source>
        <dbReference type="ARBA" id="ARBA00007274"/>
    </source>
</evidence>
<dbReference type="Proteomes" id="UP000001294">
    <property type="component" value="Unassembled WGS sequence"/>
</dbReference>
<keyword evidence="6" id="KW-1185">Reference proteome</keyword>
<dbReference type="CDD" id="cd03357">
    <property type="entry name" value="LbH_MAT_GAT"/>
    <property type="match status" value="1"/>
</dbReference>
<protein>
    <recommendedName>
        <fullName evidence="4">Maltose/galactoside acetyltransferase domain-containing protein</fullName>
    </recommendedName>
</protein>
<dbReference type="OrthoDB" id="25818at2759"/>
<feature type="domain" description="Maltose/galactoside acetyltransferase" evidence="4">
    <location>
        <begin position="91"/>
        <end position="157"/>
    </location>
</feature>
<dbReference type="Pfam" id="PF14602">
    <property type="entry name" value="Hexapep_2"/>
    <property type="match status" value="1"/>
</dbReference>
<dbReference type="InterPro" id="IPR001451">
    <property type="entry name" value="Hexapep"/>
</dbReference>
<feature type="region of interest" description="Disordered" evidence="3">
    <location>
        <begin position="23"/>
        <end position="53"/>
    </location>
</feature>
<dbReference type="PROSITE" id="PS00101">
    <property type="entry name" value="HEXAPEP_TRANSFERASES"/>
    <property type="match status" value="1"/>
</dbReference>
<dbReference type="PhylomeDB" id="B6QQP5"/>
<keyword evidence="2" id="KW-0808">Transferase</keyword>
<dbReference type="HOGENOM" id="CLU_051638_3_0_1"/>
<dbReference type="SUPFAM" id="SSF51161">
    <property type="entry name" value="Trimeric LpxA-like enzymes"/>
    <property type="match status" value="1"/>
</dbReference>
<dbReference type="InterPro" id="IPR018357">
    <property type="entry name" value="Hexapep_transf_CS"/>
</dbReference>
<dbReference type="Pfam" id="PF12464">
    <property type="entry name" value="Mac"/>
    <property type="match status" value="1"/>
</dbReference>
<accession>B6QQP5</accession>
<evidence type="ECO:0000313" key="6">
    <source>
        <dbReference type="Proteomes" id="UP000001294"/>
    </source>
</evidence>
<dbReference type="EMBL" id="DS995904">
    <property type="protein sequence ID" value="EEA20336.1"/>
    <property type="molecule type" value="Genomic_DNA"/>
</dbReference>
<dbReference type="InterPro" id="IPR011004">
    <property type="entry name" value="Trimer_LpxA-like_sf"/>
</dbReference>
<dbReference type="PANTHER" id="PTHR23416:SF23">
    <property type="entry name" value="ACETYLTRANSFERASE C18B11.09C-RELATED"/>
    <property type="match status" value="1"/>
</dbReference>
<dbReference type="VEuPathDB" id="FungiDB:PMAA_041830"/>
<dbReference type="GO" id="GO:0008374">
    <property type="term" value="F:O-acyltransferase activity"/>
    <property type="evidence" value="ECO:0007669"/>
    <property type="project" value="TreeGrafter"/>
</dbReference>